<reference evidence="5 6" key="1">
    <citation type="journal article" date="2016" name="Nat. Commun.">
        <title>Extremotolerant tardigrade genome and improved radiotolerance of human cultured cells by tardigrade-unique protein.</title>
        <authorList>
            <person name="Hashimoto T."/>
            <person name="Horikawa D.D."/>
            <person name="Saito Y."/>
            <person name="Kuwahara H."/>
            <person name="Kozuka-Hata H."/>
            <person name="Shin-I T."/>
            <person name="Minakuchi Y."/>
            <person name="Ohishi K."/>
            <person name="Motoyama A."/>
            <person name="Aizu T."/>
            <person name="Enomoto A."/>
            <person name="Kondo K."/>
            <person name="Tanaka S."/>
            <person name="Hara Y."/>
            <person name="Koshikawa S."/>
            <person name="Sagara H."/>
            <person name="Miura T."/>
            <person name="Yokobori S."/>
            <person name="Miyagawa K."/>
            <person name="Suzuki Y."/>
            <person name="Kubo T."/>
            <person name="Oyama M."/>
            <person name="Kohara Y."/>
            <person name="Fujiyama A."/>
            <person name="Arakawa K."/>
            <person name="Katayama T."/>
            <person name="Toyoda A."/>
            <person name="Kunieda T."/>
        </authorList>
    </citation>
    <scope>NUCLEOTIDE SEQUENCE [LARGE SCALE GENOMIC DNA]</scope>
    <source>
        <strain evidence="5 6">YOKOZUNA-1</strain>
    </source>
</reference>
<dbReference type="Proteomes" id="UP000186922">
    <property type="component" value="Unassembled WGS sequence"/>
</dbReference>
<dbReference type="SUPFAM" id="SSF54695">
    <property type="entry name" value="POZ domain"/>
    <property type="match status" value="1"/>
</dbReference>
<dbReference type="AlphaFoldDB" id="A0A1D1VKV0"/>
<dbReference type="PANTHER" id="PTHR45632">
    <property type="entry name" value="LD33804P"/>
    <property type="match status" value="1"/>
</dbReference>
<evidence type="ECO:0000256" key="3">
    <source>
        <dbReference type="SAM" id="MobiDB-lite"/>
    </source>
</evidence>
<dbReference type="PANTHER" id="PTHR45632:SF3">
    <property type="entry name" value="KELCH-LIKE PROTEIN 32"/>
    <property type="match status" value="1"/>
</dbReference>
<dbReference type="PROSITE" id="PS50097">
    <property type="entry name" value="BTB"/>
    <property type="match status" value="1"/>
</dbReference>
<dbReference type="Gene3D" id="1.25.40.420">
    <property type="match status" value="1"/>
</dbReference>
<dbReference type="Gene3D" id="3.30.710.10">
    <property type="entry name" value="Potassium Channel Kv1.1, Chain A"/>
    <property type="match status" value="1"/>
</dbReference>
<protein>
    <recommendedName>
        <fullName evidence="4">BTB domain-containing protein</fullName>
    </recommendedName>
</protein>
<dbReference type="InterPro" id="IPR000210">
    <property type="entry name" value="BTB/POZ_dom"/>
</dbReference>
<dbReference type="Pfam" id="PF00651">
    <property type="entry name" value="BTB"/>
    <property type="match status" value="1"/>
</dbReference>
<comment type="caution">
    <text evidence="5">The sequence shown here is derived from an EMBL/GenBank/DDBJ whole genome shotgun (WGS) entry which is preliminary data.</text>
</comment>
<dbReference type="InterPro" id="IPR011333">
    <property type="entry name" value="SKP1/BTB/POZ_sf"/>
</dbReference>
<feature type="region of interest" description="Disordered" evidence="3">
    <location>
        <begin position="305"/>
        <end position="331"/>
    </location>
</feature>
<evidence type="ECO:0000313" key="6">
    <source>
        <dbReference type="Proteomes" id="UP000186922"/>
    </source>
</evidence>
<evidence type="ECO:0000256" key="2">
    <source>
        <dbReference type="ARBA" id="ARBA00022737"/>
    </source>
</evidence>
<dbReference type="Pfam" id="PF07707">
    <property type="entry name" value="BACK"/>
    <property type="match status" value="1"/>
</dbReference>
<keyword evidence="1" id="KW-0880">Kelch repeat</keyword>
<proteinExistence type="predicted"/>
<sequence length="467" mass="54186">MVLIAGPVREEVHLHMFLAHTEFYEKLVMIPESEKMWKEGKLVLDMTGMVQPKALKSIVSFIYTGAIKLTLDNVTDIAMASKAMGLRRLQEQCTEFLDYIFADFHLFTILRNVPAEHKFFDVAWTKILKRFRKVCCEPGFLDMDLGQLEHMIASDKLSVESEYEVFKPVMNWINHNRQCRETHFFKLMAQVRFAYMDIDDLIQCMQDEELFRTNCNAQKLLEDADMYATMESMGDEWNNYPPWPPRNEIIKRKVELRKQKLARLRPKTKTEICNECLPEDMQTEYGCRLPTVCDERPRLNLGYSAAQNESPQYVYNEPHANDSDDSLQDQEDERGEMDLFGTNIPAWHRQVQDPIRPRVPQCTKETSSNRTQLLAELRCKTRTEPERSPPCEPCHEPPKQCVAMTGPCAGPRKPKDLIKAWSGTVPFTCKPMQSQDSIPCRRGANKSRVRGPSEISLPAFMFEKRNL</sequence>
<keyword evidence="6" id="KW-1185">Reference proteome</keyword>
<organism evidence="5 6">
    <name type="scientific">Ramazzottius varieornatus</name>
    <name type="common">Water bear</name>
    <name type="synonym">Tardigrade</name>
    <dbReference type="NCBI Taxonomy" id="947166"/>
    <lineage>
        <taxon>Eukaryota</taxon>
        <taxon>Metazoa</taxon>
        <taxon>Ecdysozoa</taxon>
        <taxon>Tardigrada</taxon>
        <taxon>Eutardigrada</taxon>
        <taxon>Parachela</taxon>
        <taxon>Hypsibioidea</taxon>
        <taxon>Ramazzottiidae</taxon>
        <taxon>Ramazzottius</taxon>
    </lineage>
</organism>
<evidence type="ECO:0000259" key="4">
    <source>
        <dbReference type="PROSITE" id="PS50097"/>
    </source>
</evidence>
<dbReference type="InterPro" id="IPR011705">
    <property type="entry name" value="BACK"/>
</dbReference>
<evidence type="ECO:0000256" key="1">
    <source>
        <dbReference type="ARBA" id="ARBA00022441"/>
    </source>
</evidence>
<accession>A0A1D1VKV0</accession>
<keyword evidence="2" id="KW-0677">Repeat</keyword>
<dbReference type="STRING" id="947166.A0A1D1VKV0"/>
<name>A0A1D1VKV0_RAMVA</name>
<evidence type="ECO:0000313" key="5">
    <source>
        <dbReference type="EMBL" id="GAV02245.1"/>
    </source>
</evidence>
<dbReference type="SMART" id="SM00875">
    <property type="entry name" value="BACK"/>
    <property type="match status" value="1"/>
</dbReference>
<dbReference type="EMBL" id="BDGG01000008">
    <property type="protein sequence ID" value="GAV02245.1"/>
    <property type="molecule type" value="Genomic_DNA"/>
</dbReference>
<feature type="domain" description="BTB" evidence="4">
    <location>
        <begin position="1"/>
        <end position="71"/>
    </location>
</feature>
<dbReference type="OrthoDB" id="9978265at2759"/>
<gene>
    <name evidence="5" type="primary">RvY_12836-1</name>
    <name evidence="5" type="synonym">RvY_12836.1</name>
    <name evidence="5" type="ORF">RvY_12836</name>
</gene>